<feature type="domain" description="Histidine kinase/HSP90-like ATPase" evidence="10">
    <location>
        <begin position="292"/>
        <end position="380"/>
    </location>
</feature>
<protein>
    <recommendedName>
        <fullName evidence="2">histidine kinase</fullName>
        <ecNumber evidence="2">2.7.13.3</ecNumber>
    </recommendedName>
</protein>
<evidence type="ECO:0000256" key="1">
    <source>
        <dbReference type="ARBA" id="ARBA00000085"/>
    </source>
</evidence>
<keyword evidence="9" id="KW-1133">Transmembrane helix</keyword>
<dbReference type="Pfam" id="PF07730">
    <property type="entry name" value="HisKA_3"/>
    <property type="match status" value="1"/>
</dbReference>
<dbReference type="CDD" id="cd16917">
    <property type="entry name" value="HATPase_UhpB-NarQ-NarX-like"/>
    <property type="match status" value="1"/>
</dbReference>
<dbReference type="Pfam" id="PF02518">
    <property type="entry name" value="HATPase_c"/>
    <property type="match status" value="1"/>
</dbReference>
<dbReference type="EC" id="2.7.13.3" evidence="2"/>
<feature type="domain" description="Signal transduction histidine kinase subgroup 3 dimerisation and phosphoacceptor" evidence="11">
    <location>
        <begin position="181"/>
        <end position="246"/>
    </location>
</feature>
<dbReference type="EMBL" id="JAAGMS010000075">
    <property type="protein sequence ID" value="NEB97731.1"/>
    <property type="molecule type" value="Genomic_DNA"/>
</dbReference>
<sequence>MPHMQGDSALRAYLLDGALAAAIAAAVAAAAWAASSPTALDLLLLVTGSLALAGHRRAPRAVLAVTTLCLFGYVVLSQPGSWAAFPVVVAVHAAARSGHRAYGIGAGAAFLAGYVGVLLVSGPAVGETVERALLLLGWFLCAGVTGLIDKNWQAYLHQTEQRALDAERTREETALRRAGEERLRIARELHDSLTHSISIVKLQAGVAVHLAHKRGAAVDPALLAIQEAGGEAMRELRATLEVLRTDGPEEPLLPGAGLARIGELTERARAAGIALSVRTDGDARTLPEDVDRTAYRIVQEALTNVARHAGRARTAVRIGYTERMLTVAVLDEGPCAPGASITPGTGLTGMRERVAALGGTLVAAPRPDGGFAVHAELPLALPRPGAVGAR</sequence>
<feature type="transmembrane region" description="Helical" evidence="9">
    <location>
        <begin position="61"/>
        <end position="81"/>
    </location>
</feature>
<organism evidence="12 13">
    <name type="scientific">Streptomyces anulatus</name>
    <name type="common">Streptomyces chrysomallus</name>
    <dbReference type="NCBI Taxonomy" id="1892"/>
    <lineage>
        <taxon>Bacteria</taxon>
        <taxon>Bacillati</taxon>
        <taxon>Actinomycetota</taxon>
        <taxon>Actinomycetes</taxon>
        <taxon>Kitasatosporales</taxon>
        <taxon>Streptomycetaceae</taxon>
        <taxon>Streptomyces</taxon>
    </lineage>
</organism>
<evidence type="ECO:0000259" key="10">
    <source>
        <dbReference type="Pfam" id="PF02518"/>
    </source>
</evidence>
<evidence type="ECO:0000313" key="12">
    <source>
        <dbReference type="EMBL" id="NEB97731.1"/>
    </source>
</evidence>
<keyword evidence="6 12" id="KW-0418">Kinase</keyword>
<dbReference type="InterPro" id="IPR036890">
    <property type="entry name" value="HATPase_C_sf"/>
</dbReference>
<reference evidence="12 13" key="1">
    <citation type="submission" date="2020-01" db="EMBL/GenBank/DDBJ databases">
        <title>Insect and environment-associated Actinomycetes.</title>
        <authorList>
            <person name="Currrie C."/>
            <person name="Chevrette M."/>
            <person name="Carlson C."/>
            <person name="Stubbendieck R."/>
            <person name="Wendt-Pienkowski E."/>
        </authorList>
    </citation>
    <scope>NUCLEOTIDE SEQUENCE [LARGE SCALE GENOMIC DNA]</scope>
    <source>
        <strain evidence="12 13">SID7903</strain>
    </source>
</reference>
<dbReference type="InterPro" id="IPR050482">
    <property type="entry name" value="Sensor_HK_TwoCompSys"/>
</dbReference>
<evidence type="ECO:0000256" key="3">
    <source>
        <dbReference type="ARBA" id="ARBA00022553"/>
    </source>
</evidence>
<dbReference type="SUPFAM" id="SSF55874">
    <property type="entry name" value="ATPase domain of HSP90 chaperone/DNA topoisomerase II/histidine kinase"/>
    <property type="match status" value="1"/>
</dbReference>
<dbReference type="PANTHER" id="PTHR24421:SF10">
    <property type="entry name" value="NITRATE_NITRITE SENSOR PROTEIN NARQ"/>
    <property type="match status" value="1"/>
</dbReference>
<evidence type="ECO:0000256" key="5">
    <source>
        <dbReference type="ARBA" id="ARBA00022741"/>
    </source>
</evidence>
<keyword evidence="4" id="KW-0808">Transferase</keyword>
<dbReference type="InterPro" id="IPR011712">
    <property type="entry name" value="Sig_transdc_His_kin_sub3_dim/P"/>
</dbReference>
<keyword evidence="8" id="KW-0902">Two-component regulatory system</keyword>
<comment type="catalytic activity">
    <reaction evidence="1">
        <text>ATP + protein L-histidine = ADP + protein N-phospho-L-histidine.</text>
        <dbReference type="EC" id="2.7.13.3"/>
    </reaction>
</comment>
<name>A0A7K3R6T7_STRAQ</name>
<feature type="transmembrane region" description="Helical" evidence="9">
    <location>
        <begin position="12"/>
        <end position="32"/>
    </location>
</feature>
<feature type="transmembrane region" description="Helical" evidence="9">
    <location>
        <begin position="38"/>
        <end position="54"/>
    </location>
</feature>
<evidence type="ECO:0000256" key="9">
    <source>
        <dbReference type="SAM" id="Phobius"/>
    </source>
</evidence>
<feature type="transmembrane region" description="Helical" evidence="9">
    <location>
        <begin position="101"/>
        <end position="120"/>
    </location>
</feature>
<evidence type="ECO:0000256" key="8">
    <source>
        <dbReference type="ARBA" id="ARBA00023012"/>
    </source>
</evidence>
<proteinExistence type="predicted"/>
<gene>
    <name evidence="12" type="ORF">G3I58_06955</name>
</gene>
<dbReference type="InterPro" id="IPR003594">
    <property type="entry name" value="HATPase_dom"/>
</dbReference>
<dbReference type="AlphaFoldDB" id="A0A7K3R6T7"/>
<keyword evidence="3" id="KW-0597">Phosphoprotein</keyword>
<dbReference type="GO" id="GO:0046983">
    <property type="term" value="F:protein dimerization activity"/>
    <property type="evidence" value="ECO:0007669"/>
    <property type="project" value="InterPro"/>
</dbReference>
<feature type="transmembrane region" description="Helical" evidence="9">
    <location>
        <begin position="132"/>
        <end position="148"/>
    </location>
</feature>
<dbReference type="PANTHER" id="PTHR24421">
    <property type="entry name" value="NITRATE/NITRITE SENSOR PROTEIN NARX-RELATED"/>
    <property type="match status" value="1"/>
</dbReference>
<accession>A0A7K3R6T7</accession>
<evidence type="ECO:0000256" key="7">
    <source>
        <dbReference type="ARBA" id="ARBA00022840"/>
    </source>
</evidence>
<keyword evidence="7" id="KW-0067">ATP-binding</keyword>
<evidence type="ECO:0000259" key="11">
    <source>
        <dbReference type="Pfam" id="PF07730"/>
    </source>
</evidence>
<dbReference type="GO" id="GO:0000155">
    <property type="term" value="F:phosphorelay sensor kinase activity"/>
    <property type="evidence" value="ECO:0007669"/>
    <property type="project" value="InterPro"/>
</dbReference>
<keyword evidence="9" id="KW-0472">Membrane</keyword>
<dbReference type="Gene3D" id="1.20.5.1930">
    <property type="match status" value="1"/>
</dbReference>
<evidence type="ECO:0000256" key="4">
    <source>
        <dbReference type="ARBA" id="ARBA00022679"/>
    </source>
</evidence>
<dbReference type="GO" id="GO:0016020">
    <property type="term" value="C:membrane"/>
    <property type="evidence" value="ECO:0007669"/>
    <property type="project" value="InterPro"/>
</dbReference>
<evidence type="ECO:0000313" key="13">
    <source>
        <dbReference type="Proteomes" id="UP000470951"/>
    </source>
</evidence>
<keyword evidence="5" id="KW-0547">Nucleotide-binding</keyword>
<dbReference type="Proteomes" id="UP000470951">
    <property type="component" value="Unassembled WGS sequence"/>
</dbReference>
<evidence type="ECO:0000256" key="2">
    <source>
        <dbReference type="ARBA" id="ARBA00012438"/>
    </source>
</evidence>
<comment type="caution">
    <text evidence="12">The sequence shown here is derived from an EMBL/GenBank/DDBJ whole genome shotgun (WGS) entry which is preliminary data.</text>
</comment>
<keyword evidence="9" id="KW-0812">Transmembrane</keyword>
<evidence type="ECO:0000256" key="6">
    <source>
        <dbReference type="ARBA" id="ARBA00022777"/>
    </source>
</evidence>
<dbReference type="GO" id="GO:0005524">
    <property type="term" value="F:ATP binding"/>
    <property type="evidence" value="ECO:0007669"/>
    <property type="project" value="UniProtKB-KW"/>
</dbReference>
<dbReference type="Gene3D" id="3.30.565.10">
    <property type="entry name" value="Histidine kinase-like ATPase, C-terminal domain"/>
    <property type="match status" value="1"/>
</dbReference>